<dbReference type="PANTHER" id="PTHR10196:SF69">
    <property type="entry name" value="GLYCEROL KINASE"/>
    <property type="match status" value="1"/>
</dbReference>
<evidence type="ECO:0000256" key="5">
    <source>
        <dbReference type="ARBA" id="ARBA00022840"/>
    </source>
</evidence>
<dbReference type="Pfam" id="PF00370">
    <property type="entry name" value="FGGY_N"/>
    <property type="match status" value="1"/>
</dbReference>
<feature type="domain" description="Carbohydrate kinase FGGY C-terminal" evidence="9">
    <location>
        <begin position="275"/>
        <end position="462"/>
    </location>
</feature>
<dbReference type="GO" id="GO:0005524">
    <property type="term" value="F:ATP binding"/>
    <property type="evidence" value="ECO:0007669"/>
    <property type="project" value="UniProtKB-KW"/>
</dbReference>
<evidence type="ECO:0000256" key="6">
    <source>
        <dbReference type="ARBA" id="ARBA00043149"/>
    </source>
</evidence>
<dbReference type="InterPro" id="IPR018483">
    <property type="entry name" value="Carb_kinase_FGGY_CS"/>
</dbReference>
<dbReference type="GO" id="GO:0006071">
    <property type="term" value="P:glycerol metabolic process"/>
    <property type="evidence" value="ECO:0007669"/>
    <property type="project" value="TreeGrafter"/>
</dbReference>
<evidence type="ECO:0000313" key="10">
    <source>
        <dbReference type="EMBL" id="VYU46540.1"/>
    </source>
</evidence>
<evidence type="ECO:0000259" key="8">
    <source>
        <dbReference type="Pfam" id="PF00370"/>
    </source>
</evidence>
<dbReference type="PANTHER" id="PTHR10196">
    <property type="entry name" value="SUGAR KINASE"/>
    <property type="match status" value="1"/>
</dbReference>
<evidence type="ECO:0000256" key="1">
    <source>
        <dbReference type="ARBA" id="ARBA00009156"/>
    </source>
</evidence>
<dbReference type="AlphaFoldDB" id="A0A6N3F3C1"/>
<reference evidence="10" key="1">
    <citation type="submission" date="2019-11" db="EMBL/GenBank/DDBJ databases">
        <authorList>
            <person name="Feng L."/>
        </authorList>
    </citation>
    <scope>NUCLEOTIDE SEQUENCE</scope>
    <source>
        <strain evidence="10">ElimosumLFYP34</strain>
    </source>
</reference>
<gene>
    <name evidence="10" type="primary">glpK_1</name>
    <name evidence="10" type="ORF">ELLFYP34_00246</name>
</gene>
<proteinExistence type="inferred from homology"/>
<sequence>MEIWRENERNELGGNMKNYILVIDEGTTGVRALIYDRDMRMLDFVYEALELIYPEPDEAEVDANEIYDKTVKVCRAVVEKCGVAAEDIAGVGITTQRASWTMWNKETGEPLHNAVLWFDNRGRHQKQKYMDDPVFSGSFPGLAEALPGFYVPLILDKICDDSPEFAEELKKETTLFGNMDTWLIWKLTNGAVHATTGSMTSAGMIYDNEHCCYNLPFVGYFGFREEMLPEVCEETGSFGNMSADILGVEIPICGAFADQQSAMFSQGCLSPNTIKCTMGTGTFVDINVGSEIKTVPGLSSMISWNMGGERLYLLEGQSSTAGTCLEWAKNKLKFFDDFSEMDDLAESVDDSGGVYFIPALAGMAFAPYNDETAKGAFMGIGPGADRQHFVRAMLEGIAFAGVLFMEEAAKMGVGIDEIKVSGGVTKSRSVLQTMADVTGARVIRPKSVEATALGAAEAAAIQLGWMKPADVEKYLEIEQVVVPGENSEKLQETYQNWKKVVERTLNWDC</sequence>
<dbReference type="GO" id="GO:0005829">
    <property type="term" value="C:cytosol"/>
    <property type="evidence" value="ECO:0007669"/>
    <property type="project" value="TreeGrafter"/>
</dbReference>
<keyword evidence="3" id="KW-0547">Nucleotide-binding</keyword>
<dbReference type="Gene3D" id="3.30.420.40">
    <property type="match status" value="2"/>
</dbReference>
<organism evidence="10">
    <name type="scientific">Eubacterium limosum</name>
    <dbReference type="NCBI Taxonomy" id="1736"/>
    <lineage>
        <taxon>Bacteria</taxon>
        <taxon>Bacillati</taxon>
        <taxon>Bacillota</taxon>
        <taxon>Clostridia</taxon>
        <taxon>Eubacteriales</taxon>
        <taxon>Eubacteriaceae</taxon>
        <taxon>Eubacterium</taxon>
    </lineage>
</organism>
<keyword evidence="5" id="KW-0067">ATP-binding</keyword>
<name>A0A6N3F3C1_EUBLI</name>
<comment type="similarity">
    <text evidence="1 7">Belongs to the FGGY kinase family.</text>
</comment>
<accession>A0A6N3F3C1</accession>
<dbReference type="GO" id="GO:0004370">
    <property type="term" value="F:glycerol kinase activity"/>
    <property type="evidence" value="ECO:0007669"/>
    <property type="project" value="TreeGrafter"/>
</dbReference>
<dbReference type="InterPro" id="IPR000577">
    <property type="entry name" value="Carb_kinase_FGGY"/>
</dbReference>
<dbReference type="InterPro" id="IPR018484">
    <property type="entry name" value="FGGY_N"/>
</dbReference>
<dbReference type="Pfam" id="PF02782">
    <property type="entry name" value="FGGY_C"/>
    <property type="match status" value="1"/>
</dbReference>
<evidence type="ECO:0000256" key="4">
    <source>
        <dbReference type="ARBA" id="ARBA00022777"/>
    </source>
</evidence>
<evidence type="ECO:0000256" key="3">
    <source>
        <dbReference type="ARBA" id="ARBA00022741"/>
    </source>
</evidence>
<dbReference type="InterPro" id="IPR018485">
    <property type="entry name" value="FGGY_C"/>
</dbReference>
<evidence type="ECO:0000256" key="2">
    <source>
        <dbReference type="ARBA" id="ARBA00022679"/>
    </source>
</evidence>
<evidence type="ECO:0000259" key="9">
    <source>
        <dbReference type="Pfam" id="PF02782"/>
    </source>
</evidence>
<evidence type="ECO:0000256" key="7">
    <source>
        <dbReference type="RuleBase" id="RU003733"/>
    </source>
</evidence>
<dbReference type="PIRSF" id="PIRSF000538">
    <property type="entry name" value="GlpK"/>
    <property type="match status" value="1"/>
</dbReference>
<keyword evidence="2 7" id="KW-0808">Transferase</keyword>
<feature type="domain" description="Carbohydrate kinase FGGY N-terminal" evidence="8">
    <location>
        <begin position="19"/>
        <end position="264"/>
    </location>
</feature>
<dbReference type="EMBL" id="CACRTR010000012">
    <property type="protein sequence ID" value="VYU46540.1"/>
    <property type="molecule type" value="Genomic_DNA"/>
</dbReference>
<keyword evidence="4 7" id="KW-0418">Kinase</keyword>
<dbReference type="SUPFAM" id="SSF53067">
    <property type="entry name" value="Actin-like ATPase domain"/>
    <property type="match status" value="2"/>
</dbReference>
<dbReference type="InterPro" id="IPR043129">
    <property type="entry name" value="ATPase_NBD"/>
</dbReference>
<protein>
    <recommendedName>
        <fullName evidence="6">ATP:glycerol 3-phosphotransferase</fullName>
    </recommendedName>
</protein>
<dbReference type="PROSITE" id="PS00445">
    <property type="entry name" value="FGGY_KINASES_2"/>
    <property type="match status" value="1"/>
</dbReference>